<comment type="caution">
    <text evidence="1">The sequence shown here is derived from an EMBL/GenBank/DDBJ whole genome shotgun (WGS) entry which is preliminary data.</text>
</comment>
<evidence type="ECO:0000313" key="1">
    <source>
        <dbReference type="EMBL" id="KAJ4463003.1"/>
    </source>
</evidence>
<dbReference type="Gene3D" id="3.40.30.10">
    <property type="entry name" value="Glutaredoxin"/>
    <property type="match status" value="1"/>
</dbReference>
<protein>
    <recommendedName>
        <fullName evidence="3">Thioredoxin domain-containing protein</fullName>
    </recommendedName>
</protein>
<evidence type="ECO:0008006" key="3">
    <source>
        <dbReference type="Google" id="ProtNLM"/>
    </source>
</evidence>
<organism evidence="1 2">
    <name type="scientific">Paratrimastix pyriformis</name>
    <dbReference type="NCBI Taxonomy" id="342808"/>
    <lineage>
        <taxon>Eukaryota</taxon>
        <taxon>Metamonada</taxon>
        <taxon>Preaxostyla</taxon>
        <taxon>Paratrimastigidae</taxon>
        <taxon>Paratrimastix</taxon>
    </lineage>
</organism>
<gene>
    <name evidence="1" type="ORF">PAPYR_239</name>
</gene>
<name>A0ABQ8UV73_9EUKA</name>
<sequence>MIPAALPFTGESRIFRLSADSFRSHVREDLTPNGLWLVFFTQTHSTKCQIFESIFAKLSLLHASPVLRFGLLNLSNYPELDSTLDSCGGELPCVVLYHNGNELCRLPRSTYDGTAPIPWTLDGLTEAFKLQEASRHGYSRAVMYPTSTAQPLVGPPLGGQKPGFFERMLDRIIGTDW</sequence>
<dbReference type="EMBL" id="JAPMOS010000001">
    <property type="protein sequence ID" value="KAJ4463003.1"/>
    <property type="molecule type" value="Genomic_DNA"/>
</dbReference>
<dbReference type="InterPro" id="IPR036249">
    <property type="entry name" value="Thioredoxin-like_sf"/>
</dbReference>
<dbReference type="SUPFAM" id="SSF52833">
    <property type="entry name" value="Thioredoxin-like"/>
    <property type="match status" value="1"/>
</dbReference>
<accession>A0ABQ8UV73</accession>
<dbReference type="Proteomes" id="UP001141327">
    <property type="component" value="Unassembled WGS sequence"/>
</dbReference>
<evidence type="ECO:0000313" key="2">
    <source>
        <dbReference type="Proteomes" id="UP001141327"/>
    </source>
</evidence>
<reference evidence="1" key="1">
    <citation type="journal article" date="2022" name="bioRxiv">
        <title>Genomics of Preaxostyla Flagellates Illuminates Evolutionary Transitions and the Path Towards Mitochondrial Loss.</title>
        <authorList>
            <person name="Novak L.V.F."/>
            <person name="Treitli S.C."/>
            <person name="Pyrih J."/>
            <person name="Halakuc P."/>
            <person name="Pipaliya S.V."/>
            <person name="Vacek V."/>
            <person name="Brzon O."/>
            <person name="Soukal P."/>
            <person name="Eme L."/>
            <person name="Dacks J.B."/>
            <person name="Karnkowska A."/>
            <person name="Elias M."/>
            <person name="Hampl V."/>
        </authorList>
    </citation>
    <scope>NUCLEOTIDE SEQUENCE</scope>
    <source>
        <strain evidence="1">RCP-MX</strain>
    </source>
</reference>
<keyword evidence="2" id="KW-1185">Reference proteome</keyword>
<proteinExistence type="predicted"/>